<keyword evidence="8" id="KW-0636">Prenylation</keyword>
<evidence type="ECO:0000256" key="7">
    <source>
        <dbReference type="ARBA" id="ARBA00023288"/>
    </source>
</evidence>
<dbReference type="eggNOG" id="KOG0394">
    <property type="taxonomic scope" value="Eukaryota"/>
</dbReference>
<dbReference type="InterPro" id="IPR005225">
    <property type="entry name" value="Small_GTP-bd"/>
</dbReference>
<evidence type="ECO:0000256" key="8">
    <source>
        <dbReference type="ARBA" id="ARBA00023289"/>
    </source>
</evidence>
<dbReference type="PANTHER" id="PTHR47981:SF7">
    <property type="entry name" value="OS05G0536900 PROTEIN"/>
    <property type="match status" value="1"/>
</dbReference>
<dbReference type="SMART" id="SM00175">
    <property type="entry name" value="RAB"/>
    <property type="match status" value="1"/>
</dbReference>
<dbReference type="Gene3D" id="3.40.50.300">
    <property type="entry name" value="P-loop containing nucleotide triphosphate hydrolases"/>
    <property type="match status" value="1"/>
</dbReference>
<dbReference type="SMART" id="SM00176">
    <property type="entry name" value="RAN"/>
    <property type="match status" value="1"/>
</dbReference>
<keyword evidence="2" id="KW-0813">Transport</keyword>
<reference evidence="10" key="1">
    <citation type="journal article" date="2013" name="Nat. Commun.">
        <title>Whole-genome sequencing of Oryza brachyantha reveals mechanisms underlying Oryza genome evolution.</title>
        <authorList>
            <person name="Chen J."/>
            <person name="Huang Q."/>
            <person name="Gao D."/>
            <person name="Wang J."/>
            <person name="Lang Y."/>
            <person name="Liu T."/>
            <person name="Li B."/>
            <person name="Bai Z."/>
            <person name="Luis Goicoechea J."/>
            <person name="Liang C."/>
            <person name="Chen C."/>
            <person name="Zhang W."/>
            <person name="Sun S."/>
            <person name="Liao Y."/>
            <person name="Zhang X."/>
            <person name="Yang L."/>
            <person name="Song C."/>
            <person name="Wang M."/>
            <person name="Shi J."/>
            <person name="Liu G."/>
            <person name="Liu J."/>
            <person name="Zhou H."/>
            <person name="Zhou W."/>
            <person name="Yu Q."/>
            <person name="An N."/>
            <person name="Chen Y."/>
            <person name="Cai Q."/>
            <person name="Wang B."/>
            <person name="Liu B."/>
            <person name="Min J."/>
            <person name="Huang Y."/>
            <person name="Wu H."/>
            <person name="Li Z."/>
            <person name="Zhang Y."/>
            <person name="Yin Y."/>
            <person name="Song W."/>
            <person name="Jiang J."/>
            <person name="Jackson S.A."/>
            <person name="Wing R.A."/>
            <person name="Wang J."/>
            <person name="Chen M."/>
        </authorList>
    </citation>
    <scope>NUCLEOTIDE SEQUENCE [LARGE SCALE GENOMIC DNA]</scope>
    <source>
        <strain evidence="10">cv. IRGC 101232</strain>
    </source>
</reference>
<dbReference type="CDD" id="cd01862">
    <property type="entry name" value="Rab7"/>
    <property type="match status" value="1"/>
</dbReference>
<dbReference type="PROSITE" id="PS51420">
    <property type="entry name" value="RHO"/>
    <property type="match status" value="1"/>
</dbReference>
<dbReference type="GeneID" id="102699784"/>
<dbReference type="NCBIfam" id="TIGR00231">
    <property type="entry name" value="small_GTP"/>
    <property type="match status" value="1"/>
</dbReference>
<evidence type="ECO:0000256" key="6">
    <source>
        <dbReference type="ARBA" id="ARBA00023136"/>
    </source>
</evidence>
<keyword evidence="6" id="KW-0472">Membrane</keyword>
<accession>J3M988</accession>
<dbReference type="GO" id="GO:0012505">
    <property type="term" value="C:endomembrane system"/>
    <property type="evidence" value="ECO:0007669"/>
    <property type="project" value="UniProtKB-SubCell"/>
</dbReference>
<reference evidence="10" key="2">
    <citation type="submission" date="2013-04" db="UniProtKB">
        <authorList>
            <consortium name="EnsemblPlants"/>
        </authorList>
    </citation>
    <scope>IDENTIFICATION</scope>
</reference>
<comment type="subcellular location">
    <subcellularLocation>
        <location evidence="9">Endomembrane system</location>
        <topology evidence="9">Lipid-anchor</topology>
        <orientation evidence="9">Cytoplasmic side</orientation>
    </subcellularLocation>
</comment>
<dbReference type="PROSITE" id="PS51419">
    <property type="entry name" value="RAB"/>
    <property type="match status" value="1"/>
</dbReference>
<evidence type="ECO:0000256" key="3">
    <source>
        <dbReference type="ARBA" id="ARBA00022741"/>
    </source>
</evidence>
<dbReference type="KEGG" id="obr:102699784"/>
<dbReference type="PANTHER" id="PTHR47981">
    <property type="entry name" value="RAB FAMILY"/>
    <property type="match status" value="1"/>
</dbReference>
<dbReference type="EnsemblPlants" id="OB05G31620.1">
    <property type="protein sequence ID" value="OB05G31620.1"/>
    <property type="gene ID" value="OB05G31620"/>
</dbReference>
<evidence type="ECO:0000313" key="10">
    <source>
        <dbReference type="EnsemblPlants" id="OB05G31620.1"/>
    </source>
</evidence>
<keyword evidence="5" id="KW-0342">GTP-binding</keyword>
<dbReference type="Gramene" id="OB05G31620.1">
    <property type="protein sequence ID" value="OB05G31620.1"/>
    <property type="gene ID" value="OB05G31620"/>
</dbReference>
<dbReference type="OMA" id="WFDMDSF"/>
<dbReference type="GO" id="GO:0005525">
    <property type="term" value="F:GTP binding"/>
    <property type="evidence" value="ECO:0007669"/>
    <property type="project" value="UniProtKB-KW"/>
</dbReference>
<dbReference type="InterPro" id="IPR027417">
    <property type="entry name" value="P-loop_NTPase"/>
</dbReference>
<dbReference type="STRING" id="4533.J3M988"/>
<dbReference type="AlphaFoldDB" id="J3M988"/>
<dbReference type="SMART" id="SM00174">
    <property type="entry name" value="RHO"/>
    <property type="match status" value="1"/>
</dbReference>
<organism evidence="10">
    <name type="scientific">Oryza brachyantha</name>
    <name type="common">malo sina</name>
    <dbReference type="NCBI Taxonomy" id="4533"/>
    <lineage>
        <taxon>Eukaryota</taxon>
        <taxon>Viridiplantae</taxon>
        <taxon>Streptophyta</taxon>
        <taxon>Embryophyta</taxon>
        <taxon>Tracheophyta</taxon>
        <taxon>Spermatophyta</taxon>
        <taxon>Magnoliopsida</taxon>
        <taxon>Liliopsida</taxon>
        <taxon>Poales</taxon>
        <taxon>Poaceae</taxon>
        <taxon>BOP clade</taxon>
        <taxon>Oryzoideae</taxon>
        <taxon>Oryzeae</taxon>
        <taxon>Oryzinae</taxon>
        <taxon>Oryza</taxon>
    </lineage>
</organism>
<evidence type="ECO:0000256" key="4">
    <source>
        <dbReference type="ARBA" id="ARBA00022927"/>
    </source>
</evidence>
<evidence type="ECO:0000256" key="9">
    <source>
        <dbReference type="ARBA" id="ARBA00046278"/>
    </source>
</evidence>
<dbReference type="FunFam" id="3.40.50.300:FF:000295">
    <property type="entry name" value="Ras-related protein Rab7"/>
    <property type="match status" value="1"/>
</dbReference>
<dbReference type="GO" id="GO:0003924">
    <property type="term" value="F:GTPase activity"/>
    <property type="evidence" value="ECO:0007669"/>
    <property type="project" value="InterPro"/>
</dbReference>
<dbReference type="HOGENOM" id="CLU_041217_10_6_1"/>
<keyword evidence="11" id="KW-1185">Reference proteome</keyword>
<dbReference type="SMART" id="SM00173">
    <property type="entry name" value="RAS"/>
    <property type="match status" value="1"/>
</dbReference>
<sequence>MASSRRRTLLKVIVLGDSGVGKTSLMNQYVNKKFSQQYKATIGADFVTKEVLIEDRLVTLQIWDTAGQERFQSLGVAFYRGADCCMLVYDVNAKRSFNALNTWHDEFLTQAGPSDRKHFPFILLGNKIDIDAGRRVISEKKAKEWCVSKGNIPYFETSAKDDYNVDSAFLCIAKLALEHENDQDIYSKTVTEPVPDTEPTSGCAC</sequence>
<dbReference type="SUPFAM" id="SSF52540">
    <property type="entry name" value="P-loop containing nucleoside triphosphate hydrolases"/>
    <property type="match status" value="1"/>
</dbReference>
<dbReference type="PROSITE" id="PS51421">
    <property type="entry name" value="RAS"/>
    <property type="match status" value="1"/>
</dbReference>
<dbReference type="PRINTS" id="PR00449">
    <property type="entry name" value="RASTRNSFRMNG"/>
</dbReference>
<keyword evidence="3" id="KW-0547">Nucleotide-binding</keyword>
<dbReference type="GO" id="GO:0015031">
    <property type="term" value="P:protein transport"/>
    <property type="evidence" value="ECO:0007669"/>
    <property type="project" value="UniProtKB-KW"/>
</dbReference>
<keyword evidence="7" id="KW-0449">Lipoprotein</keyword>
<proteinExistence type="inferred from homology"/>
<dbReference type="Proteomes" id="UP000006038">
    <property type="component" value="Chromosome 5"/>
</dbReference>
<dbReference type="Pfam" id="PF00071">
    <property type="entry name" value="Ras"/>
    <property type="match status" value="1"/>
</dbReference>
<dbReference type="GO" id="GO:0005774">
    <property type="term" value="C:vacuolar membrane"/>
    <property type="evidence" value="ECO:0007669"/>
    <property type="project" value="TreeGrafter"/>
</dbReference>
<comment type="similarity">
    <text evidence="1">Belongs to the small GTPase superfamily. Rab family.</text>
</comment>
<protein>
    <recommendedName>
        <fullName evidence="12">Ras-related protein Rab7</fullName>
    </recommendedName>
</protein>
<keyword evidence="4" id="KW-0653">Protein transport</keyword>
<dbReference type="InterPro" id="IPR001806">
    <property type="entry name" value="Small_GTPase"/>
</dbReference>
<evidence type="ECO:0000256" key="2">
    <source>
        <dbReference type="ARBA" id="ARBA00022448"/>
    </source>
</evidence>
<name>J3M988_ORYBR</name>
<evidence type="ECO:0008006" key="12">
    <source>
        <dbReference type="Google" id="ProtNLM"/>
    </source>
</evidence>
<dbReference type="OrthoDB" id="1436450at2759"/>
<evidence type="ECO:0000313" key="11">
    <source>
        <dbReference type="Proteomes" id="UP000006038"/>
    </source>
</evidence>
<evidence type="ECO:0000256" key="5">
    <source>
        <dbReference type="ARBA" id="ARBA00023134"/>
    </source>
</evidence>
<evidence type="ECO:0000256" key="1">
    <source>
        <dbReference type="ARBA" id="ARBA00006270"/>
    </source>
</evidence>
<dbReference type="RefSeq" id="XP_006654709.1">
    <property type="nucleotide sequence ID" value="XM_006654646.3"/>
</dbReference>
<gene>
    <name evidence="10" type="primary">LOC102699784</name>
</gene>